<feature type="region of interest" description="Disordered" evidence="1">
    <location>
        <begin position="1"/>
        <end position="114"/>
    </location>
</feature>
<reference evidence="3 4" key="1">
    <citation type="journal article" date="2018" name="Sci. Rep.">
        <title>Raphidocelis subcapitata (=Pseudokirchneriella subcapitata) provides an insight into genome evolution and environmental adaptations in the Sphaeropleales.</title>
        <authorList>
            <person name="Suzuki S."/>
            <person name="Yamaguchi H."/>
            <person name="Nakajima N."/>
            <person name="Kawachi M."/>
        </authorList>
    </citation>
    <scope>NUCLEOTIDE SEQUENCE [LARGE SCALE GENOMIC DNA]</scope>
    <source>
        <strain evidence="3 4">NIES-35</strain>
    </source>
</reference>
<evidence type="ECO:0000256" key="1">
    <source>
        <dbReference type="SAM" id="MobiDB-lite"/>
    </source>
</evidence>
<organism evidence="3 4">
    <name type="scientific">Raphidocelis subcapitata</name>
    <dbReference type="NCBI Taxonomy" id="307507"/>
    <lineage>
        <taxon>Eukaryota</taxon>
        <taxon>Viridiplantae</taxon>
        <taxon>Chlorophyta</taxon>
        <taxon>core chlorophytes</taxon>
        <taxon>Chlorophyceae</taxon>
        <taxon>CS clade</taxon>
        <taxon>Sphaeropleales</taxon>
        <taxon>Selenastraceae</taxon>
        <taxon>Raphidocelis</taxon>
    </lineage>
</organism>
<sequence length="596" mass="60938">MAKSSKRERDAAGGADAASPRAAKAAKRSAAAVAAAPSGDAKAAKRAAKAGARSEAEARAKAEAEAAAAEREAKAAKKAAAKMAAKAEAEAKADAERSAKAAKKAAKEAAKAAAKADVDAAERAAAEARAAAKAAKKAARAAGERAAREAAEREAAARELEAKRRERIAKVTAKIAAAKDAGKRAELQLKLADLLAKVNPAASSPGAVAAAIAAAAVRQQQQQQQQQREAGAAAGLGPWGRGRGGAGPGQQQRPAAGAFGRGAGRAGAASSSSPSYGGGGGGGALAGVSKLRTDPEEQARRALRSRRFAPELEAQKRHLAAAARGEAPADDGEGAGALRLGGLGACASLEKDYLRLTRLPLASEVRPPEVLRLSLAMVKRKWAEGACSYHYAWTQLKSIRQDLTVQGVAGELAVDVYETHARVALETGDGAEFRQCLSVLRRLYARGLPGNAPEFAAYGVLAAAAHGGRHLAHELAGLATGMLGEEPVQHAIEAARAARSGAYLRFVQLYATAPRMSPYLMDALLDRVRARGLRTMAVAYSPLPLPLEWVAAQMGFDSAGAAAEWAAGQGAAVDARRGELLTRESRGAAAGPAAPQ</sequence>
<feature type="compositionally biased region" description="Gly residues" evidence="1">
    <location>
        <begin position="276"/>
        <end position="285"/>
    </location>
</feature>
<dbReference type="Proteomes" id="UP000247498">
    <property type="component" value="Unassembled WGS sequence"/>
</dbReference>
<keyword evidence="4" id="KW-1185">Reference proteome</keyword>
<evidence type="ECO:0000313" key="4">
    <source>
        <dbReference type="Proteomes" id="UP000247498"/>
    </source>
</evidence>
<feature type="compositionally biased region" description="Low complexity" evidence="1">
    <location>
        <begin position="12"/>
        <end position="41"/>
    </location>
</feature>
<name>A0A2V0P062_9CHLO</name>
<evidence type="ECO:0000259" key="2">
    <source>
        <dbReference type="Pfam" id="PF03399"/>
    </source>
</evidence>
<gene>
    <name evidence="3" type="ORF">Rsub_03553</name>
</gene>
<feature type="compositionally biased region" description="Low complexity" evidence="1">
    <location>
        <begin position="209"/>
        <end position="236"/>
    </location>
</feature>
<proteinExistence type="predicted"/>
<dbReference type="PRINTS" id="PR01852">
    <property type="entry name" value="SIBAPROTEIN"/>
</dbReference>
<dbReference type="PANTHER" id="PTHR12436">
    <property type="entry name" value="80 KDA MCM3-ASSOCIATED PROTEIN"/>
    <property type="match status" value="1"/>
</dbReference>
<dbReference type="OrthoDB" id="199574at2759"/>
<feature type="region of interest" description="Disordered" evidence="1">
    <location>
        <begin position="135"/>
        <end position="161"/>
    </location>
</feature>
<feature type="compositionally biased region" description="Basic and acidic residues" evidence="1">
    <location>
        <begin position="85"/>
        <end position="114"/>
    </location>
</feature>
<feature type="compositionally biased region" description="Low complexity" evidence="1">
    <location>
        <begin position="266"/>
        <end position="275"/>
    </location>
</feature>
<dbReference type="EMBL" id="BDRX01000023">
    <property type="protein sequence ID" value="GBF91233.1"/>
    <property type="molecule type" value="Genomic_DNA"/>
</dbReference>
<protein>
    <recommendedName>
        <fullName evidence="2">SAC3/GANP/THP3 conserved domain-containing protein</fullName>
    </recommendedName>
</protein>
<evidence type="ECO:0000313" key="3">
    <source>
        <dbReference type="EMBL" id="GBF91233.1"/>
    </source>
</evidence>
<feature type="compositionally biased region" description="Gly residues" evidence="1">
    <location>
        <begin position="237"/>
        <end position="248"/>
    </location>
</feature>
<feature type="compositionally biased region" description="Basic and acidic residues" evidence="1">
    <location>
        <begin position="1"/>
        <end position="11"/>
    </location>
</feature>
<dbReference type="InterPro" id="IPR005062">
    <property type="entry name" value="SAC3/GANP/THP3_conserved"/>
</dbReference>
<feature type="domain" description="SAC3/GANP/THP3 conserved" evidence="2">
    <location>
        <begin position="358"/>
        <end position="571"/>
    </location>
</feature>
<dbReference type="InterPro" id="IPR009148">
    <property type="entry name" value="PcsB-like"/>
</dbReference>
<dbReference type="InterPro" id="IPR045107">
    <property type="entry name" value="SAC3/GANP/THP3"/>
</dbReference>
<dbReference type="Gene3D" id="1.25.40.990">
    <property type="match status" value="1"/>
</dbReference>
<feature type="region of interest" description="Disordered" evidence="1">
    <location>
        <begin position="209"/>
        <end position="288"/>
    </location>
</feature>
<feature type="compositionally biased region" description="Basic and acidic residues" evidence="1">
    <location>
        <begin position="52"/>
        <end position="75"/>
    </location>
</feature>
<dbReference type="PANTHER" id="PTHR12436:SF4">
    <property type="entry name" value="LEUKOCYTE RECEPTOR CLUSTER MEMBER 8"/>
    <property type="match status" value="1"/>
</dbReference>
<feature type="compositionally biased region" description="Basic and acidic residues" evidence="1">
    <location>
        <begin position="142"/>
        <end position="161"/>
    </location>
</feature>
<dbReference type="AlphaFoldDB" id="A0A2V0P062"/>
<dbReference type="InParanoid" id="A0A2V0P062"/>
<accession>A0A2V0P062</accession>
<comment type="caution">
    <text evidence="3">The sequence shown here is derived from an EMBL/GenBank/DDBJ whole genome shotgun (WGS) entry which is preliminary data.</text>
</comment>
<feature type="compositionally biased region" description="Low complexity" evidence="1">
    <location>
        <begin position="249"/>
        <end position="258"/>
    </location>
</feature>
<dbReference type="STRING" id="307507.A0A2V0P062"/>
<dbReference type="Pfam" id="PF03399">
    <property type="entry name" value="SAC3_GANP"/>
    <property type="match status" value="1"/>
</dbReference>
<dbReference type="GO" id="GO:0005634">
    <property type="term" value="C:nucleus"/>
    <property type="evidence" value="ECO:0007669"/>
    <property type="project" value="TreeGrafter"/>
</dbReference>